<protein>
    <submittedName>
        <fullName evidence="1">Uncharacterized protein</fullName>
    </submittedName>
</protein>
<evidence type="ECO:0000313" key="2">
    <source>
        <dbReference type="Proteomes" id="UP000199382"/>
    </source>
</evidence>
<sequence length="66" mass="7477">MNLSVKELLSRWPAVTKAAPSGWPADFAAVIAVQSRRRGWKPSPKQMELMQRMTTVLLSPRREGKQ</sequence>
<proteinExistence type="predicted"/>
<accession>A0A1G9MFB7</accession>
<keyword evidence="2" id="KW-1185">Reference proteome</keyword>
<dbReference type="OrthoDB" id="7866188at2"/>
<gene>
    <name evidence="1" type="ORF">SAMN04488026_11094</name>
</gene>
<organism evidence="1 2">
    <name type="scientific">Aliiruegeria lutimaris</name>
    <dbReference type="NCBI Taxonomy" id="571298"/>
    <lineage>
        <taxon>Bacteria</taxon>
        <taxon>Pseudomonadati</taxon>
        <taxon>Pseudomonadota</taxon>
        <taxon>Alphaproteobacteria</taxon>
        <taxon>Rhodobacterales</taxon>
        <taxon>Roseobacteraceae</taxon>
        <taxon>Aliiruegeria</taxon>
    </lineage>
</organism>
<dbReference type="Proteomes" id="UP000199382">
    <property type="component" value="Unassembled WGS sequence"/>
</dbReference>
<dbReference type="AlphaFoldDB" id="A0A1G9MFB7"/>
<dbReference type="RefSeq" id="WP_093164348.1">
    <property type="nucleotide sequence ID" value="NZ_FNEK01000109.1"/>
</dbReference>
<reference evidence="1 2" key="1">
    <citation type="submission" date="2016-10" db="EMBL/GenBank/DDBJ databases">
        <authorList>
            <person name="de Groot N.N."/>
        </authorList>
    </citation>
    <scope>NUCLEOTIDE SEQUENCE [LARGE SCALE GENOMIC DNA]</scope>
    <source>
        <strain evidence="1 2">DSM 25294</strain>
    </source>
</reference>
<dbReference type="EMBL" id="FNEK01000109">
    <property type="protein sequence ID" value="SDL72365.1"/>
    <property type="molecule type" value="Genomic_DNA"/>
</dbReference>
<evidence type="ECO:0000313" key="1">
    <source>
        <dbReference type="EMBL" id="SDL72365.1"/>
    </source>
</evidence>
<name>A0A1G9MFB7_9RHOB</name>
<dbReference type="STRING" id="571298.SAMN04488026_11094"/>